<dbReference type="PANTHER" id="PTHR33112:SF13">
    <property type="entry name" value="HETEROKARYON INCOMPATIBILITY DOMAIN-CONTAINING PROTEIN"/>
    <property type="match status" value="1"/>
</dbReference>
<dbReference type="PANTHER" id="PTHR33112">
    <property type="entry name" value="DOMAIN PROTEIN, PUTATIVE-RELATED"/>
    <property type="match status" value="1"/>
</dbReference>
<dbReference type="AlphaFoldDB" id="A0A9P4H2T1"/>
<keyword evidence="3" id="KW-1185">Reference proteome</keyword>
<dbReference type="OrthoDB" id="2958217at2759"/>
<accession>A0A9P4H2T1</accession>
<dbReference type="Pfam" id="PF06985">
    <property type="entry name" value="HET"/>
    <property type="match status" value="1"/>
</dbReference>
<comment type="caution">
    <text evidence="2">The sequence shown here is derived from an EMBL/GenBank/DDBJ whole genome shotgun (WGS) entry which is preliminary data.</text>
</comment>
<evidence type="ECO:0000313" key="3">
    <source>
        <dbReference type="Proteomes" id="UP000799777"/>
    </source>
</evidence>
<name>A0A9P4H2T1_9PLEO</name>
<reference evidence="2" key="1">
    <citation type="journal article" date="2020" name="Stud. Mycol.">
        <title>101 Dothideomycetes genomes: a test case for predicting lifestyles and emergence of pathogens.</title>
        <authorList>
            <person name="Haridas S."/>
            <person name="Albert R."/>
            <person name="Binder M."/>
            <person name="Bloem J."/>
            <person name="Labutti K."/>
            <person name="Salamov A."/>
            <person name="Andreopoulos B."/>
            <person name="Baker S."/>
            <person name="Barry K."/>
            <person name="Bills G."/>
            <person name="Bluhm B."/>
            <person name="Cannon C."/>
            <person name="Castanera R."/>
            <person name="Culley D."/>
            <person name="Daum C."/>
            <person name="Ezra D."/>
            <person name="Gonzalez J."/>
            <person name="Henrissat B."/>
            <person name="Kuo A."/>
            <person name="Liang C."/>
            <person name="Lipzen A."/>
            <person name="Lutzoni F."/>
            <person name="Magnuson J."/>
            <person name="Mondo S."/>
            <person name="Nolan M."/>
            <person name="Ohm R."/>
            <person name="Pangilinan J."/>
            <person name="Park H.-J."/>
            <person name="Ramirez L."/>
            <person name="Alfaro M."/>
            <person name="Sun H."/>
            <person name="Tritt A."/>
            <person name="Yoshinaga Y."/>
            <person name="Zwiers L.-H."/>
            <person name="Turgeon B."/>
            <person name="Goodwin S."/>
            <person name="Spatafora J."/>
            <person name="Crous P."/>
            <person name="Grigoriev I."/>
        </authorList>
    </citation>
    <scope>NUCLEOTIDE SEQUENCE</scope>
    <source>
        <strain evidence="2">CBS 110217</strain>
    </source>
</reference>
<protein>
    <submittedName>
        <fullName evidence="2">HET-domain-containing protein</fullName>
    </submittedName>
</protein>
<gene>
    <name evidence="2" type="ORF">EK21DRAFT_74959</name>
</gene>
<feature type="non-terminal residue" evidence="2">
    <location>
        <position position="1"/>
    </location>
</feature>
<evidence type="ECO:0000313" key="2">
    <source>
        <dbReference type="EMBL" id="KAF2026075.1"/>
    </source>
</evidence>
<feature type="domain" description="Heterokaryon incompatibility" evidence="1">
    <location>
        <begin position="2"/>
        <end position="99"/>
    </location>
</feature>
<sequence>ACLSHCWGKKGAALQLTPDTVDTLRSGVARAELPKTFRDAAEIFEKLGIHFLWIDAMCIAQDNLEDWASAASVMADIYEGAYLTIAATSSNNSNGGCFSRFRNRIRDFGSGNTMTDWPLLRRGWVCQERRLSTRVIHYAKDQLFWECDTAFHSESDPQDWTSGDRGTLKNLHDDPGQSWRSLVEIYSRLKFTKKGDHLPALAGIVEREARRRKDDTYVAGMWRNTLLDDLGFSPSRRRVYIASVTS</sequence>
<organism evidence="2 3">
    <name type="scientific">Setomelanomma holmii</name>
    <dbReference type="NCBI Taxonomy" id="210430"/>
    <lineage>
        <taxon>Eukaryota</taxon>
        <taxon>Fungi</taxon>
        <taxon>Dikarya</taxon>
        <taxon>Ascomycota</taxon>
        <taxon>Pezizomycotina</taxon>
        <taxon>Dothideomycetes</taxon>
        <taxon>Pleosporomycetidae</taxon>
        <taxon>Pleosporales</taxon>
        <taxon>Pleosporineae</taxon>
        <taxon>Phaeosphaeriaceae</taxon>
        <taxon>Setomelanomma</taxon>
    </lineage>
</organism>
<proteinExistence type="predicted"/>
<dbReference type="EMBL" id="ML978250">
    <property type="protein sequence ID" value="KAF2026075.1"/>
    <property type="molecule type" value="Genomic_DNA"/>
</dbReference>
<evidence type="ECO:0000259" key="1">
    <source>
        <dbReference type="Pfam" id="PF06985"/>
    </source>
</evidence>
<dbReference type="Proteomes" id="UP000799777">
    <property type="component" value="Unassembled WGS sequence"/>
</dbReference>
<dbReference type="InterPro" id="IPR010730">
    <property type="entry name" value="HET"/>
</dbReference>